<evidence type="ECO:0000313" key="11">
    <source>
        <dbReference type="Proteomes" id="UP001489004"/>
    </source>
</evidence>
<comment type="similarity">
    <text evidence="7">Belongs to the adenylyl cyclase class-4/guanylyl cyclase family.</text>
</comment>
<proteinExistence type="inferred from homology"/>
<gene>
    <name evidence="10" type="ORF">WJX72_002888</name>
</gene>
<dbReference type="PANTHER" id="PTHR11920:SF335">
    <property type="entry name" value="GUANYLATE CYCLASE"/>
    <property type="match status" value="1"/>
</dbReference>
<accession>A0AAW1QQU8</accession>
<protein>
    <recommendedName>
        <fullName evidence="9">Guanylate cyclase domain-containing protein</fullName>
    </recommendedName>
</protein>
<dbReference type="SUPFAM" id="SSF55073">
    <property type="entry name" value="Nucleotide cyclase"/>
    <property type="match status" value="1"/>
</dbReference>
<evidence type="ECO:0000256" key="1">
    <source>
        <dbReference type="ARBA" id="ARBA00004370"/>
    </source>
</evidence>
<dbReference type="InterPro" id="IPR001054">
    <property type="entry name" value="A/G_cyclase"/>
</dbReference>
<feature type="region of interest" description="Disordered" evidence="8">
    <location>
        <begin position="201"/>
        <end position="233"/>
    </location>
</feature>
<keyword evidence="2" id="KW-0812">Transmembrane</keyword>
<dbReference type="GO" id="GO:0007168">
    <property type="term" value="P:receptor guanylyl cyclase signaling pathway"/>
    <property type="evidence" value="ECO:0007669"/>
    <property type="project" value="TreeGrafter"/>
</dbReference>
<evidence type="ECO:0000259" key="9">
    <source>
        <dbReference type="PROSITE" id="PS50125"/>
    </source>
</evidence>
<dbReference type="PANTHER" id="PTHR11920">
    <property type="entry name" value="GUANYLYL CYCLASE"/>
    <property type="match status" value="1"/>
</dbReference>
<evidence type="ECO:0000256" key="4">
    <source>
        <dbReference type="ARBA" id="ARBA00022989"/>
    </source>
</evidence>
<keyword evidence="4" id="KW-1133">Transmembrane helix</keyword>
<dbReference type="Gene3D" id="3.30.70.1230">
    <property type="entry name" value="Nucleotide cyclase"/>
    <property type="match status" value="1"/>
</dbReference>
<dbReference type="SUPFAM" id="SSF55781">
    <property type="entry name" value="GAF domain-like"/>
    <property type="match status" value="1"/>
</dbReference>
<evidence type="ECO:0000256" key="6">
    <source>
        <dbReference type="ARBA" id="ARBA00023239"/>
    </source>
</evidence>
<feature type="region of interest" description="Disordered" evidence="8">
    <location>
        <begin position="576"/>
        <end position="606"/>
    </location>
</feature>
<keyword evidence="5" id="KW-0472">Membrane</keyword>
<comment type="caution">
    <text evidence="10">The sequence shown here is derived from an EMBL/GenBank/DDBJ whole genome shotgun (WGS) entry which is preliminary data.</text>
</comment>
<feature type="compositionally biased region" description="Low complexity" evidence="8">
    <location>
        <begin position="576"/>
        <end position="590"/>
    </location>
</feature>
<dbReference type="Pfam" id="PF00211">
    <property type="entry name" value="Guanylate_cyc"/>
    <property type="match status" value="1"/>
</dbReference>
<dbReference type="GO" id="GO:0001653">
    <property type="term" value="F:peptide receptor activity"/>
    <property type="evidence" value="ECO:0007669"/>
    <property type="project" value="TreeGrafter"/>
</dbReference>
<organism evidence="10 11">
    <name type="scientific">[Myrmecia] bisecta</name>
    <dbReference type="NCBI Taxonomy" id="41462"/>
    <lineage>
        <taxon>Eukaryota</taxon>
        <taxon>Viridiplantae</taxon>
        <taxon>Chlorophyta</taxon>
        <taxon>core chlorophytes</taxon>
        <taxon>Trebouxiophyceae</taxon>
        <taxon>Trebouxiales</taxon>
        <taxon>Trebouxiaceae</taxon>
        <taxon>Myrmecia</taxon>
    </lineage>
</organism>
<comment type="subcellular location">
    <subcellularLocation>
        <location evidence="1">Membrane</location>
    </subcellularLocation>
</comment>
<dbReference type="PROSITE" id="PS50125">
    <property type="entry name" value="GUANYLATE_CYCLASE_2"/>
    <property type="match status" value="1"/>
</dbReference>
<dbReference type="GO" id="GO:0004016">
    <property type="term" value="F:adenylate cyclase activity"/>
    <property type="evidence" value="ECO:0007669"/>
    <property type="project" value="TreeGrafter"/>
</dbReference>
<feature type="region of interest" description="Disordered" evidence="8">
    <location>
        <begin position="1"/>
        <end position="35"/>
    </location>
</feature>
<reference evidence="10 11" key="1">
    <citation type="journal article" date="2024" name="Nat. Commun.">
        <title>Phylogenomics reveals the evolutionary origins of lichenization in chlorophyte algae.</title>
        <authorList>
            <person name="Puginier C."/>
            <person name="Libourel C."/>
            <person name="Otte J."/>
            <person name="Skaloud P."/>
            <person name="Haon M."/>
            <person name="Grisel S."/>
            <person name="Petersen M."/>
            <person name="Berrin J.G."/>
            <person name="Delaux P.M."/>
            <person name="Dal Grande F."/>
            <person name="Keller J."/>
        </authorList>
    </citation>
    <scope>NUCLEOTIDE SEQUENCE [LARGE SCALE GENOMIC DNA]</scope>
    <source>
        <strain evidence="10 11">SAG 2043</strain>
    </source>
</reference>
<evidence type="ECO:0000313" key="10">
    <source>
        <dbReference type="EMBL" id="KAK9823457.1"/>
    </source>
</evidence>
<keyword evidence="3" id="KW-0547">Nucleotide-binding</keyword>
<evidence type="ECO:0000256" key="2">
    <source>
        <dbReference type="ARBA" id="ARBA00022692"/>
    </source>
</evidence>
<dbReference type="CDD" id="cd07302">
    <property type="entry name" value="CHD"/>
    <property type="match status" value="1"/>
</dbReference>
<dbReference type="EMBL" id="JALJOR010000002">
    <property type="protein sequence ID" value="KAK9823457.1"/>
    <property type="molecule type" value="Genomic_DNA"/>
</dbReference>
<dbReference type="SMART" id="SM00044">
    <property type="entry name" value="CYCc"/>
    <property type="match status" value="1"/>
</dbReference>
<dbReference type="FunFam" id="3.30.70.1230:FF:000059">
    <property type="entry name" value="Guanylate cyclase"/>
    <property type="match status" value="1"/>
</dbReference>
<dbReference type="PROSITE" id="PS00452">
    <property type="entry name" value="GUANYLATE_CYCLASE_1"/>
    <property type="match status" value="1"/>
</dbReference>
<feature type="domain" description="Guanylate cyclase" evidence="9">
    <location>
        <begin position="354"/>
        <end position="481"/>
    </location>
</feature>
<evidence type="ECO:0000256" key="8">
    <source>
        <dbReference type="SAM" id="MobiDB-lite"/>
    </source>
</evidence>
<keyword evidence="11" id="KW-1185">Reference proteome</keyword>
<evidence type="ECO:0000256" key="7">
    <source>
        <dbReference type="RuleBase" id="RU000405"/>
    </source>
</evidence>
<dbReference type="Gene3D" id="3.30.450.40">
    <property type="match status" value="1"/>
</dbReference>
<dbReference type="InterPro" id="IPR029016">
    <property type="entry name" value="GAF-like_dom_sf"/>
</dbReference>
<dbReference type="GO" id="GO:0035556">
    <property type="term" value="P:intracellular signal transduction"/>
    <property type="evidence" value="ECO:0007669"/>
    <property type="project" value="InterPro"/>
</dbReference>
<dbReference type="AlphaFoldDB" id="A0AAW1QQU8"/>
<dbReference type="InterPro" id="IPR018297">
    <property type="entry name" value="A/G_cyclase_CS"/>
</dbReference>
<dbReference type="InterPro" id="IPR050401">
    <property type="entry name" value="Cyclic_nucleotide_synthase"/>
</dbReference>
<name>A0AAW1QQU8_9CHLO</name>
<dbReference type="GO" id="GO:0004383">
    <property type="term" value="F:guanylate cyclase activity"/>
    <property type="evidence" value="ECO:0007669"/>
    <property type="project" value="TreeGrafter"/>
</dbReference>
<evidence type="ECO:0000256" key="3">
    <source>
        <dbReference type="ARBA" id="ARBA00022741"/>
    </source>
</evidence>
<evidence type="ECO:0000256" key="5">
    <source>
        <dbReference type="ARBA" id="ARBA00023136"/>
    </source>
</evidence>
<dbReference type="GO" id="GO:0005886">
    <property type="term" value="C:plasma membrane"/>
    <property type="evidence" value="ECO:0007669"/>
    <property type="project" value="TreeGrafter"/>
</dbReference>
<sequence length="606" mass="65118">MCGRGPSLVQRPISQLNPDSDAMGGAPTQTEVDGPSWEQRLDVYNSYNDDRLQAEAGEDQAQPAGFGRASLLRGLAWPSWAAAPRPHLAPAIDLDKKEAVFQRNTIVGGVVETLESVYVGNLKLIEGPNKTLSDLASLVEQGVLSMLVVPISVLGESLGCILLGAETVDRFSIVEQVFVRGTASVLATAIHLRRPLARNNQRRGHAASLLAPSKLSRAGPGTSRRRHMGSPVPGLPGKMFDMLKPMHGALTKRSQSLQNPSLTGHSLPSIVLTASGCLDAITEDDDNANGSSNSRAASPEADVLGRLLRQTTSPKMLRRCMSAGLAVVPPAPPPETEAEPTDDIVYAEWHESVTVLFTDIVGFTDMANQVTPDKVMGMLHQLFTRFDRLCEKHRLYKVETIGDCYMVAAGLIHKHPNHARAMVVFAEELLHTASSVIMPTGQCVRVRVGVHSGTVMSGIVGQIRPRYCLFGDTVNTASRMESTGIPGRIHISHDTLQMLGPHWRAWESRGDICVKGKGHMRTFLLADALGATNAEAAKPQPDPHLTIFNRPFPSGTGSASPFALADFQLDHDARPVQAPASQSAPPGIAAQRRKPNGSLGMRIGSL</sequence>
<dbReference type="InterPro" id="IPR029787">
    <property type="entry name" value="Nucleotide_cyclase"/>
</dbReference>
<dbReference type="GO" id="GO:0000166">
    <property type="term" value="F:nucleotide binding"/>
    <property type="evidence" value="ECO:0007669"/>
    <property type="project" value="UniProtKB-KW"/>
</dbReference>
<dbReference type="Proteomes" id="UP001489004">
    <property type="component" value="Unassembled WGS sequence"/>
</dbReference>
<keyword evidence="6 7" id="KW-0456">Lyase</keyword>